<name>A0ABT0Y9J1_9ACTN</name>
<dbReference type="Gene3D" id="3.30.530.20">
    <property type="match status" value="1"/>
</dbReference>
<protein>
    <submittedName>
        <fullName evidence="3">SRPBCC domain-containing protein</fullName>
    </submittedName>
</protein>
<proteinExistence type="inferred from homology"/>
<evidence type="ECO:0000313" key="4">
    <source>
        <dbReference type="Proteomes" id="UP001523216"/>
    </source>
</evidence>
<comment type="similarity">
    <text evidence="1">Belongs to the AHA1 family.</text>
</comment>
<dbReference type="InterPro" id="IPR013538">
    <property type="entry name" value="ASHA1/2-like_C"/>
</dbReference>
<dbReference type="Pfam" id="PF08327">
    <property type="entry name" value="AHSA1"/>
    <property type="match status" value="1"/>
</dbReference>
<reference evidence="3 4" key="1">
    <citation type="submission" date="2022-06" db="EMBL/GenBank/DDBJ databases">
        <title>Actinoplanes abujensis sp. nov., isolated from Nigerian arid soil.</title>
        <authorList>
            <person name="Ding P."/>
        </authorList>
    </citation>
    <scope>NUCLEOTIDE SEQUENCE [LARGE SCALE GENOMIC DNA]</scope>
    <source>
        <strain evidence="4">TRM88002</strain>
    </source>
</reference>
<accession>A0ABT0Y9J1</accession>
<comment type="caution">
    <text evidence="3">The sequence shown here is derived from an EMBL/GenBank/DDBJ whole genome shotgun (WGS) entry which is preliminary data.</text>
</comment>
<organism evidence="3 4">
    <name type="scientific">Paractinoplanes hotanensis</name>
    <dbReference type="NCBI Taxonomy" id="2906497"/>
    <lineage>
        <taxon>Bacteria</taxon>
        <taxon>Bacillati</taxon>
        <taxon>Actinomycetota</taxon>
        <taxon>Actinomycetes</taxon>
        <taxon>Micromonosporales</taxon>
        <taxon>Micromonosporaceae</taxon>
        <taxon>Paractinoplanes</taxon>
    </lineage>
</organism>
<evidence type="ECO:0000259" key="2">
    <source>
        <dbReference type="Pfam" id="PF08327"/>
    </source>
</evidence>
<gene>
    <name evidence="3" type="ORF">LXN57_34585</name>
</gene>
<dbReference type="InterPro" id="IPR023393">
    <property type="entry name" value="START-like_dom_sf"/>
</dbReference>
<dbReference type="RefSeq" id="WP_251802436.1">
    <property type="nucleotide sequence ID" value="NZ_JAMQOL010000050.1"/>
</dbReference>
<keyword evidence="4" id="KW-1185">Reference proteome</keyword>
<dbReference type="EMBL" id="JAMQOL010000050">
    <property type="protein sequence ID" value="MCM4082708.1"/>
    <property type="molecule type" value="Genomic_DNA"/>
</dbReference>
<feature type="domain" description="Activator of Hsp90 ATPase homologue 1/2-like C-terminal" evidence="2">
    <location>
        <begin position="27"/>
        <end position="155"/>
    </location>
</feature>
<evidence type="ECO:0000256" key="1">
    <source>
        <dbReference type="ARBA" id="ARBA00006817"/>
    </source>
</evidence>
<dbReference type="Proteomes" id="UP001523216">
    <property type="component" value="Unassembled WGS sequence"/>
</dbReference>
<dbReference type="SUPFAM" id="SSF55961">
    <property type="entry name" value="Bet v1-like"/>
    <property type="match status" value="1"/>
</dbReference>
<evidence type="ECO:0000313" key="3">
    <source>
        <dbReference type="EMBL" id="MCM4082708.1"/>
    </source>
</evidence>
<sequence>MTVRTETTIEADPTVPIIRLARDFAGTPEQLFRAHTDPRLFASWIGPGSLETRIDQWDARTGGCFRYVSSREGEEFAFRGCFHEIRPDRIVQTFTYEGDPDGVALNTLWFDDLGHGRSRLRTQSLVDSFESRDGWLRSGMRTGVDEGYAKLEELITRDAL</sequence>